<protein>
    <submittedName>
        <fullName evidence="2">Winged helix-turn-helix domain-containing protein</fullName>
    </submittedName>
</protein>
<dbReference type="InterPro" id="IPR025959">
    <property type="entry name" value="Winged_HTH_dom"/>
</dbReference>
<keyword evidence="3" id="KW-1185">Reference proteome</keyword>
<organism evidence="2 3">
    <name type="scientific">Larkinella punicea</name>
    <dbReference type="NCBI Taxonomy" id="2315727"/>
    <lineage>
        <taxon>Bacteria</taxon>
        <taxon>Pseudomonadati</taxon>
        <taxon>Bacteroidota</taxon>
        <taxon>Cytophagia</taxon>
        <taxon>Cytophagales</taxon>
        <taxon>Spirosomataceae</taxon>
        <taxon>Larkinella</taxon>
    </lineage>
</organism>
<dbReference type="EMBL" id="QOWE01000005">
    <property type="protein sequence ID" value="RCR70226.1"/>
    <property type="molecule type" value="Genomic_DNA"/>
</dbReference>
<evidence type="ECO:0000313" key="2">
    <source>
        <dbReference type="EMBL" id="RCR70226.1"/>
    </source>
</evidence>
<evidence type="ECO:0000313" key="3">
    <source>
        <dbReference type="Proteomes" id="UP000253383"/>
    </source>
</evidence>
<proteinExistence type="predicted"/>
<evidence type="ECO:0000259" key="1">
    <source>
        <dbReference type="Pfam" id="PF13592"/>
    </source>
</evidence>
<dbReference type="SUPFAM" id="SSF46689">
    <property type="entry name" value="Homeodomain-like"/>
    <property type="match status" value="1"/>
</dbReference>
<gene>
    <name evidence="2" type="ORF">DUE52_07635</name>
</gene>
<dbReference type="Proteomes" id="UP000253383">
    <property type="component" value="Unassembled WGS sequence"/>
</dbReference>
<dbReference type="RefSeq" id="WP_114405392.1">
    <property type="nucleotide sequence ID" value="NZ_QOWE01000005.1"/>
</dbReference>
<sequence>MKYTDKIKEEVDFLLDAEKRRGNALNRDRARFLRLLKSGECNSQAAAGAVIGLCQRHSQRLWQTYQQGGFEALMIGPSRRGWGKLSSVQISRLRQFLVDNQAQTLADIQAYLAGSLGVSYTIGGVSDLCKRLKIKRKIGRPVNVRQEPGALEFFKKV</sequence>
<dbReference type="AlphaFoldDB" id="A0A368JTE4"/>
<dbReference type="Pfam" id="PF13592">
    <property type="entry name" value="HTH_33"/>
    <property type="match status" value="1"/>
</dbReference>
<dbReference type="OrthoDB" id="961580at2"/>
<dbReference type="InterPro" id="IPR009057">
    <property type="entry name" value="Homeodomain-like_sf"/>
</dbReference>
<feature type="domain" description="Winged helix-turn helix" evidence="1">
    <location>
        <begin position="100"/>
        <end position="156"/>
    </location>
</feature>
<reference evidence="2 3" key="1">
    <citation type="submission" date="2018-07" db="EMBL/GenBank/DDBJ databases">
        <title>Genome analysis of Larkinella rosea.</title>
        <authorList>
            <person name="Zhou Z."/>
            <person name="Wang G."/>
        </authorList>
    </citation>
    <scope>NUCLEOTIDE SEQUENCE [LARGE SCALE GENOMIC DNA]</scope>
    <source>
        <strain evidence="3">zzj9</strain>
    </source>
</reference>
<accession>A0A368JTE4</accession>
<comment type="caution">
    <text evidence="2">The sequence shown here is derived from an EMBL/GenBank/DDBJ whole genome shotgun (WGS) entry which is preliminary data.</text>
</comment>
<name>A0A368JTE4_9BACT</name>